<sequence length="116" mass="13227">MNASIQIRDKPKASIIFGEDQFEIIDSKDISNNGFYLFNKLLNVDIIEKKTDWFITVLSFIVDIFTGSASGSNYKNKAHLKIDLEDCSIKIWLSNEDIDKAHKAKQMLNEGILNKT</sequence>
<protein>
    <submittedName>
        <fullName evidence="1">Uncharacterized protein</fullName>
    </submittedName>
</protein>
<dbReference type="OrthoDB" id="1440212at2"/>
<dbReference type="RefSeq" id="WP_073241058.1">
    <property type="nucleotide sequence ID" value="NZ_FQZX01000001.1"/>
</dbReference>
<keyword evidence="2" id="KW-1185">Reference proteome</keyword>
<name>A0A1M6JWU8_9FLAO</name>
<evidence type="ECO:0000313" key="2">
    <source>
        <dbReference type="Proteomes" id="UP000184314"/>
    </source>
</evidence>
<gene>
    <name evidence="1" type="ORF">SAMN04488007_0567</name>
</gene>
<accession>A0A1M6JWU8</accession>
<evidence type="ECO:0000313" key="1">
    <source>
        <dbReference type="EMBL" id="SHJ51195.1"/>
    </source>
</evidence>
<reference evidence="2" key="1">
    <citation type="submission" date="2016-11" db="EMBL/GenBank/DDBJ databases">
        <authorList>
            <person name="Varghese N."/>
            <person name="Submissions S."/>
        </authorList>
    </citation>
    <scope>NUCLEOTIDE SEQUENCE [LARGE SCALE GENOMIC DNA]</scope>
    <source>
        <strain evidence="2">DSM 16478</strain>
    </source>
</reference>
<organism evidence="1 2">
    <name type="scientific">Maribacter aquivivus</name>
    <dbReference type="NCBI Taxonomy" id="228958"/>
    <lineage>
        <taxon>Bacteria</taxon>
        <taxon>Pseudomonadati</taxon>
        <taxon>Bacteroidota</taxon>
        <taxon>Flavobacteriia</taxon>
        <taxon>Flavobacteriales</taxon>
        <taxon>Flavobacteriaceae</taxon>
        <taxon>Maribacter</taxon>
    </lineage>
</organism>
<dbReference type="AlphaFoldDB" id="A0A1M6JWU8"/>
<dbReference type="EMBL" id="FQZX01000001">
    <property type="protein sequence ID" value="SHJ51195.1"/>
    <property type="molecule type" value="Genomic_DNA"/>
</dbReference>
<dbReference type="STRING" id="228958.SAMN04488007_0567"/>
<dbReference type="Proteomes" id="UP000184314">
    <property type="component" value="Unassembled WGS sequence"/>
</dbReference>
<proteinExistence type="predicted"/>